<evidence type="ECO:0000256" key="6">
    <source>
        <dbReference type="ARBA" id="ARBA00022490"/>
    </source>
</evidence>
<protein>
    <recommendedName>
        <fullName evidence="16">Maleylacetoacetate isomerase</fullName>
    </recommendedName>
</protein>
<dbReference type="OMA" id="VYNAHRF"/>
<comment type="pathway">
    <text evidence="4">Amino-acid degradation; L-phenylalanine degradation; acetoacetate and fumarate from L-phenylalanine: step 5/6.</text>
</comment>
<dbReference type="AlphaFoldDB" id="A9UR86"/>
<evidence type="ECO:0000259" key="13">
    <source>
        <dbReference type="PROSITE" id="PS50405"/>
    </source>
</evidence>
<comment type="similarity">
    <text evidence="5">Belongs to the GST superfamily. Zeta family.</text>
</comment>
<dbReference type="SUPFAM" id="SSF47616">
    <property type="entry name" value="GST C-terminal domain-like"/>
    <property type="match status" value="1"/>
</dbReference>
<dbReference type="InterPro" id="IPR004046">
    <property type="entry name" value="GST_C"/>
</dbReference>
<dbReference type="SUPFAM" id="SSF52833">
    <property type="entry name" value="Thioredoxin-like"/>
    <property type="match status" value="1"/>
</dbReference>
<evidence type="ECO:0000256" key="7">
    <source>
        <dbReference type="ARBA" id="ARBA00022679"/>
    </source>
</evidence>
<dbReference type="GO" id="GO:0006749">
    <property type="term" value="P:glutathione metabolic process"/>
    <property type="evidence" value="ECO:0000318"/>
    <property type="project" value="GO_Central"/>
</dbReference>
<evidence type="ECO:0000259" key="12">
    <source>
        <dbReference type="PROSITE" id="PS50404"/>
    </source>
</evidence>
<dbReference type="eggNOG" id="KOG0868">
    <property type="taxonomic scope" value="Eukaryota"/>
</dbReference>
<dbReference type="NCBIfam" id="TIGR01262">
    <property type="entry name" value="maiA"/>
    <property type="match status" value="1"/>
</dbReference>
<evidence type="ECO:0000256" key="1">
    <source>
        <dbReference type="ARBA" id="ARBA00001622"/>
    </source>
</evidence>
<dbReference type="FunFam" id="1.20.1050.10:FF:000010">
    <property type="entry name" value="Maleylacetoacetate isomerase isoform 1"/>
    <property type="match status" value="1"/>
</dbReference>
<feature type="domain" description="GST N-terminal" evidence="12">
    <location>
        <begin position="2"/>
        <end position="83"/>
    </location>
</feature>
<keyword evidence="6" id="KW-0963">Cytoplasm</keyword>
<dbReference type="GO" id="GO:0004364">
    <property type="term" value="F:glutathione transferase activity"/>
    <property type="evidence" value="ECO:0000318"/>
    <property type="project" value="GO_Central"/>
</dbReference>
<evidence type="ECO:0008006" key="16">
    <source>
        <dbReference type="Google" id="ProtNLM"/>
    </source>
</evidence>
<dbReference type="Gene3D" id="1.20.1050.10">
    <property type="match status" value="1"/>
</dbReference>
<accession>A9UR86</accession>
<dbReference type="InterPro" id="IPR040079">
    <property type="entry name" value="Glutathione_S-Trfase"/>
</dbReference>
<dbReference type="EMBL" id="CH991544">
    <property type="protein sequence ID" value="EDQ91880.1"/>
    <property type="molecule type" value="Genomic_DNA"/>
</dbReference>
<dbReference type="GO" id="GO:0006572">
    <property type="term" value="P:L-tyrosine catabolic process"/>
    <property type="evidence" value="ECO:0007669"/>
    <property type="project" value="UniProtKB-KW"/>
</dbReference>
<evidence type="ECO:0000313" key="15">
    <source>
        <dbReference type="Proteomes" id="UP000001357"/>
    </source>
</evidence>
<comment type="catalytic activity">
    <reaction evidence="1">
        <text>4-maleylacetoacetate = 4-fumarylacetoacetate</text>
        <dbReference type="Rhea" id="RHEA:14817"/>
        <dbReference type="ChEBI" id="CHEBI:17105"/>
        <dbReference type="ChEBI" id="CHEBI:18034"/>
        <dbReference type="EC" id="5.2.1.2"/>
    </reaction>
</comment>
<comment type="catalytic activity">
    <reaction evidence="11">
        <text>RX + glutathione = an S-substituted glutathione + a halide anion + H(+)</text>
        <dbReference type="Rhea" id="RHEA:16437"/>
        <dbReference type="ChEBI" id="CHEBI:15378"/>
        <dbReference type="ChEBI" id="CHEBI:16042"/>
        <dbReference type="ChEBI" id="CHEBI:17792"/>
        <dbReference type="ChEBI" id="CHEBI:57925"/>
        <dbReference type="ChEBI" id="CHEBI:90779"/>
        <dbReference type="EC" id="2.5.1.18"/>
    </reaction>
</comment>
<name>A9UR86_MONBE</name>
<evidence type="ECO:0000256" key="8">
    <source>
        <dbReference type="ARBA" id="ARBA00022878"/>
    </source>
</evidence>
<dbReference type="PANTHER" id="PTHR42673:SF4">
    <property type="entry name" value="MALEYLACETOACETATE ISOMERASE"/>
    <property type="match status" value="1"/>
</dbReference>
<dbReference type="CDD" id="cd03191">
    <property type="entry name" value="GST_C_Zeta"/>
    <property type="match status" value="1"/>
</dbReference>
<dbReference type="GeneID" id="5888607"/>
<comment type="cofactor">
    <cofactor evidence="2">
        <name>glutathione</name>
        <dbReference type="ChEBI" id="CHEBI:57925"/>
    </cofactor>
</comment>
<dbReference type="Proteomes" id="UP000001357">
    <property type="component" value="Unassembled WGS sequence"/>
</dbReference>
<reference evidence="14 15" key="1">
    <citation type="journal article" date="2008" name="Nature">
        <title>The genome of the choanoflagellate Monosiga brevicollis and the origin of metazoans.</title>
        <authorList>
            <consortium name="JGI Sequencing"/>
            <person name="King N."/>
            <person name="Westbrook M.J."/>
            <person name="Young S.L."/>
            <person name="Kuo A."/>
            <person name="Abedin M."/>
            <person name="Chapman J."/>
            <person name="Fairclough S."/>
            <person name="Hellsten U."/>
            <person name="Isogai Y."/>
            <person name="Letunic I."/>
            <person name="Marr M."/>
            <person name="Pincus D."/>
            <person name="Putnam N."/>
            <person name="Rokas A."/>
            <person name="Wright K.J."/>
            <person name="Zuzow R."/>
            <person name="Dirks W."/>
            <person name="Good M."/>
            <person name="Goodstein D."/>
            <person name="Lemons D."/>
            <person name="Li W."/>
            <person name="Lyons J.B."/>
            <person name="Morris A."/>
            <person name="Nichols S."/>
            <person name="Richter D.J."/>
            <person name="Salamov A."/>
            <person name="Bork P."/>
            <person name="Lim W.A."/>
            <person name="Manning G."/>
            <person name="Miller W.T."/>
            <person name="McGinnis W."/>
            <person name="Shapiro H."/>
            <person name="Tjian R."/>
            <person name="Grigoriev I.V."/>
            <person name="Rokhsar D."/>
        </authorList>
    </citation>
    <scope>NUCLEOTIDE SEQUENCE [LARGE SCALE GENOMIC DNA]</scope>
    <source>
        <strain evidence="15">MX1 / ATCC 50154</strain>
    </source>
</reference>
<dbReference type="InterPro" id="IPR034333">
    <property type="entry name" value="GST_Zeta_N"/>
</dbReference>
<dbReference type="FunFam" id="3.40.30.10:FF:000041">
    <property type="entry name" value="Maleylacetoacetate isomerase isoform 1"/>
    <property type="match status" value="1"/>
</dbReference>
<evidence type="ECO:0000256" key="9">
    <source>
        <dbReference type="ARBA" id="ARBA00023232"/>
    </source>
</evidence>
<dbReference type="GO" id="GO:0005739">
    <property type="term" value="C:mitochondrion"/>
    <property type="evidence" value="ECO:0000318"/>
    <property type="project" value="GO_Central"/>
</dbReference>
<dbReference type="InterPro" id="IPR010987">
    <property type="entry name" value="Glutathione-S-Trfase_C-like"/>
</dbReference>
<feature type="domain" description="GST C-terminal" evidence="13">
    <location>
        <begin position="92"/>
        <end position="212"/>
    </location>
</feature>
<dbReference type="FunCoup" id="A9UR86">
    <property type="interactions" value="758"/>
</dbReference>
<keyword evidence="9" id="KW-0585">Phenylalanine catabolism</keyword>
<proteinExistence type="inferred from homology"/>
<gene>
    <name evidence="14" type="ORF">MONBRDRAFT_21180</name>
</gene>
<dbReference type="InterPro" id="IPR036249">
    <property type="entry name" value="Thioredoxin-like_sf"/>
</dbReference>
<evidence type="ECO:0000256" key="2">
    <source>
        <dbReference type="ARBA" id="ARBA00001955"/>
    </source>
</evidence>
<dbReference type="SFLD" id="SFLDS00019">
    <property type="entry name" value="Glutathione_Transferase_(cytos"/>
    <property type="match status" value="1"/>
</dbReference>
<dbReference type="KEGG" id="mbr:MONBRDRAFT_21180"/>
<comment type="subcellular location">
    <subcellularLocation>
        <location evidence="3">Cytoplasm</location>
    </subcellularLocation>
</comment>
<evidence type="ECO:0000256" key="4">
    <source>
        <dbReference type="ARBA" id="ARBA00004671"/>
    </source>
</evidence>
<sequence>MSTPVLYSYFRSSCSFRVRIALNLKEIPFEYKPINLLKGEQRGEEYLAVNPMGEVPALQIDSNLLTQSVSIMEYLEETRPEIPILPRDPVLRAKASRAVRMLTEIITSGIQPVQNLRVLRKHGLEHKMEWGKWAITHGFDAFELLVSKTAGKYCVGDEITMADICLVPQVFNAERFDVDMKKYPTITRIHQALAEHPAFVKAAPAAQPDCPDELKADATK</sequence>
<dbReference type="CDD" id="cd03042">
    <property type="entry name" value="GST_N_Zeta"/>
    <property type="match status" value="1"/>
</dbReference>
<evidence type="ECO:0000256" key="5">
    <source>
        <dbReference type="ARBA" id="ARBA00010007"/>
    </source>
</evidence>
<evidence type="ECO:0000256" key="3">
    <source>
        <dbReference type="ARBA" id="ARBA00004496"/>
    </source>
</evidence>
<keyword evidence="8" id="KW-0828">Tyrosine catabolism</keyword>
<keyword evidence="7" id="KW-0808">Transferase</keyword>
<dbReference type="GO" id="GO:0006559">
    <property type="term" value="P:L-phenylalanine catabolic process"/>
    <property type="evidence" value="ECO:0000318"/>
    <property type="project" value="GO_Central"/>
</dbReference>
<dbReference type="Gene3D" id="3.40.30.10">
    <property type="entry name" value="Glutaredoxin"/>
    <property type="match status" value="1"/>
</dbReference>
<organism evidence="14 15">
    <name type="scientific">Monosiga brevicollis</name>
    <name type="common">Choanoflagellate</name>
    <dbReference type="NCBI Taxonomy" id="81824"/>
    <lineage>
        <taxon>Eukaryota</taxon>
        <taxon>Choanoflagellata</taxon>
        <taxon>Craspedida</taxon>
        <taxon>Salpingoecidae</taxon>
        <taxon>Monosiga</taxon>
    </lineage>
</organism>
<dbReference type="PANTHER" id="PTHR42673">
    <property type="entry name" value="MALEYLACETOACETATE ISOMERASE"/>
    <property type="match status" value="1"/>
</dbReference>
<dbReference type="RefSeq" id="XP_001743166.1">
    <property type="nucleotide sequence ID" value="XM_001743114.1"/>
</dbReference>
<dbReference type="GO" id="GO:0016034">
    <property type="term" value="F:maleylacetoacetate isomerase activity"/>
    <property type="evidence" value="ECO:0000318"/>
    <property type="project" value="GO_Central"/>
</dbReference>
<evidence type="ECO:0000313" key="14">
    <source>
        <dbReference type="EMBL" id="EDQ91880.1"/>
    </source>
</evidence>
<dbReference type="PROSITE" id="PS50404">
    <property type="entry name" value="GST_NTER"/>
    <property type="match status" value="1"/>
</dbReference>
<dbReference type="InterPro" id="IPR004045">
    <property type="entry name" value="Glutathione_S-Trfase_N"/>
</dbReference>
<keyword evidence="10" id="KW-0413">Isomerase</keyword>
<dbReference type="InterPro" id="IPR036282">
    <property type="entry name" value="Glutathione-S-Trfase_C_sf"/>
</dbReference>
<dbReference type="PROSITE" id="PS50405">
    <property type="entry name" value="GST_CTER"/>
    <property type="match status" value="1"/>
</dbReference>
<evidence type="ECO:0000256" key="10">
    <source>
        <dbReference type="ARBA" id="ARBA00023235"/>
    </source>
</evidence>
<dbReference type="SFLD" id="SFLDG00358">
    <property type="entry name" value="Main_(cytGST)"/>
    <property type="match status" value="1"/>
</dbReference>
<dbReference type="STRING" id="81824.A9UR86"/>
<dbReference type="Pfam" id="PF13409">
    <property type="entry name" value="GST_N_2"/>
    <property type="match status" value="1"/>
</dbReference>
<evidence type="ECO:0000256" key="11">
    <source>
        <dbReference type="ARBA" id="ARBA00047960"/>
    </source>
</evidence>
<dbReference type="Pfam" id="PF14497">
    <property type="entry name" value="GST_C_3"/>
    <property type="match status" value="1"/>
</dbReference>
<dbReference type="InParanoid" id="A9UR86"/>
<keyword evidence="15" id="KW-1185">Reference proteome</keyword>
<dbReference type="InterPro" id="IPR034330">
    <property type="entry name" value="GST_Zeta_C"/>
</dbReference>
<dbReference type="InterPro" id="IPR005955">
    <property type="entry name" value="GST_Zeta"/>
</dbReference>